<dbReference type="EMBL" id="JH370145">
    <property type="protein sequence ID" value="ELA41395.1"/>
    <property type="molecule type" value="Genomic_DNA"/>
</dbReference>
<accession>L2GLL4</accession>
<name>L2GLL4_VITCO</name>
<evidence type="ECO:0000313" key="1">
    <source>
        <dbReference type="EMBL" id="ELA41395.1"/>
    </source>
</evidence>
<dbReference type="RefSeq" id="XP_007605081.1">
    <property type="nucleotide sequence ID" value="XM_007605019.1"/>
</dbReference>
<protein>
    <submittedName>
        <fullName evidence="1">Uncharacterized protein</fullName>
    </submittedName>
</protein>
<sequence length="119" mass="13586">MRFSTENESLLKSFFTSKDKEKVVAIANKRLEAKTNKLLEAMGSEYSTLVDACDILDILWDKVNDLKIINTEVSRLASSLLISVNENKRQEKELAQCHDRISVVQGELLNLEKVSRTER</sequence>
<dbReference type="HOGENOM" id="CLU_2063297_0_0_1"/>
<organism evidence="1 2">
    <name type="scientific">Vittaforma corneae (strain ATCC 50505)</name>
    <name type="common">Microsporidian parasite</name>
    <name type="synonym">Nosema corneum</name>
    <dbReference type="NCBI Taxonomy" id="993615"/>
    <lineage>
        <taxon>Eukaryota</taxon>
        <taxon>Fungi</taxon>
        <taxon>Fungi incertae sedis</taxon>
        <taxon>Microsporidia</taxon>
        <taxon>Nosematidae</taxon>
        <taxon>Vittaforma</taxon>
    </lineage>
</organism>
<evidence type="ECO:0000313" key="2">
    <source>
        <dbReference type="Proteomes" id="UP000011082"/>
    </source>
</evidence>
<dbReference type="InParanoid" id="L2GLL4"/>
<dbReference type="VEuPathDB" id="MicrosporidiaDB:VICG_01636"/>
<dbReference type="Proteomes" id="UP000011082">
    <property type="component" value="Unassembled WGS sequence"/>
</dbReference>
<dbReference type="GeneID" id="19882346"/>
<gene>
    <name evidence="1" type="ORF">VICG_01636</name>
</gene>
<dbReference type="AlphaFoldDB" id="L2GLL4"/>
<keyword evidence="2" id="KW-1185">Reference proteome</keyword>
<reference evidence="2" key="1">
    <citation type="submission" date="2011-05" db="EMBL/GenBank/DDBJ databases">
        <title>The genome sequence of Vittaforma corneae strain ATCC 50505.</title>
        <authorList>
            <consortium name="The Broad Institute Genome Sequencing Platform"/>
            <person name="Cuomo C."/>
            <person name="Didier E."/>
            <person name="Bowers L."/>
            <person name="Young S.K."/>
            <person name="Zeng Q."/>
            <person name="Gargeya S."/>
            <person name="Fitzgerald M."/>
            <person name="Haas B."/>
            <person name="Abouelleil A."/>
            <person name="Alvarado L."/>
            <person name="Arachchi H.M."/>
            <person name="Berlin A."/>
            <person name="Chapman S.B."/>
            <person name="Gearin G."/>
            <person name="Goldberg J."/>
            <person name="Griggs A."/>
            <person name="Gujja S."/>
            <person name="Hansen M."/>
            <person name="Heiman D."/>
            <person name="Howarth C."/>
            <person name="Larimer J."/>
            <person name="Lui A."/>
            <person name="MacDonald P.J.P."/>
            <person name="McCowen C."/>
            <person name="Montmayeur A."/>
            <person name="Murphy C."/>
            <person name="Neiman D."/>
            <person name="Pearson M."/>
            <person name="Priest M."/>
            <person name="Roberts A."/>
            <person name="Saif S."/>
            <person name="Shea T."/>
            <person name="Sisk P."/>
            <person name="Stolte C."/>
            <person name="Sykes S."/>
            <person name="Wortman J."/>
            <person name="Nusbaum C."/>
            <person name="Birren B."/>
        </authorList>
    </citation>
    <scope>NUCLEOTIDE SEQUENCE [LARGE SCALE GENOMIC DNA]</scope>
    <source>
        <strain evidence="2">ATCC 50505</strain>
    </source>
</reference>
<proteinExistence type="predicted"/>